<organism evidence="9 10">
    <name type="scientific">Flavobacterium rivulicola</name>
    <dbReference type="NCBI Taxonomy" id="2732161"/>
    <lineage>
        <taxon>Bacteria</taxon>
        <taxon>Pseudomonadati</taxon>
        <taxon>Bacteroidota</taxon>
        <taxon>Flavobacteriia</taxon>
        <taxon>Flavobacteriales</taxon>
        <taxon>Flavobacteriaceae</taxon>
        <taxon>Flavobacterium</taxon>
    </lineage>
</organism>
<dbReference type="Pfam" id="PF02321">
    <property type="entry name" value="OEP"/>
    <property type="match status" value="2"/>
</dbReference>
<feature type="coiled-coil region" evidence="8">
    <location>
        <begin position="325"/>
        <end position="355"/>
    </location>
</feature>
<keyword evidence="6" id="KW-0472">Membrane</keyword>
<accession>A0A7Y3VYY8</accession>
<proteinExistence type="inferred from homology"/>
<dbReference type="GO" id="GO:0009279">
    <property type="term" value="C:cell outer membrane"/>
    <property type="evidence" value="ECO:0007669"/>
    <property type="project" value="UniProtKB-SubCell"/>
</dbReference>
<sequence>MKMKSIYNLFLLLVLVPKIQSQTLLKLEDAVKIALENNYDIKLAKNELKIDELNNSIGNAGMLPTINALVTDNNSITNTEQTQADGSQRTLDGARNMNLTYGVGLDWTVFDGLRMFARKEQLNILQKQGEAELKLAILTKISEVYLNYFDLVQQQQQLAAIDTAIVISQERVTTAQNRFSIGKASKLEVLNAQVDLNSDKSLQLKQQELIKTTKIRFNEILAREVQTDFVVANEISVDEQLQFDELKTAAESQNPQLQAQMLTKNSAEQQLKQVKAGRYPTIRITSGYNFSRSEASLGFITQSYNRGFAYGFNASVPIFNGNQQNRNEKIAKVQLENANVTLEQQKRNLESQLNSAFTSYSTNLELTKVEAQNLKIAEQNLEITLAKFKIGTITPIEFRTAQQNFLDARVRYSNAVYLTKIYEISLKELAGNLSF</sequence>
<keyword evidence="3" id="KW-0813">Transport</keyword>
<comment type="caution">
    <text evidence="9">The sequence shown here is derived from an EMBL/GenBank/DDBJ whole genome shotgun (WGS) entry which is preliminary data.</text>
</comment>
<comment type="subcellular location">
    <subcellularLocation>
        <location evidence="1">Cell outer membrane</location>
    </subcellularLocation>
</comment>
<evidence type="ECO:0000313" key="9">
    <source>
        <dbReference type="EMBL" id="NNT72169.1"/>
    </source>
</evidence>
<dbReference type="GO" id="GO:0015562">
    <property type="term" value="F:efflux transmembrane transporter activity"/>
    <property type="evidence" value="ECO:0007669"/>
    <property type="project" value="InterPro"/>
</dbReference>
<evidence type="ECO:0000313" key="10">
    <source>
        <dbReference type="Proteomes" id="UP000536509"/>
    </source>
</evidence>
<dbReference type="Proteomes" id="UP000536509">
    <property type="component" value="Unassembled WGS sequence"/>
</dbReference>
<protein>
    <submittedName>
        <fullName evidence="9">TolC family protein</fullName>
    </submittedName>
</protein>
<dbReference type="GO" id="GO:1990281">
    <property type="term" value="C:efflux pump complex"/>
    <property type="evidence" value="ECO:0007669"/>
    <property type="project" value="TreeGrafter"/>
</dbReference>
<dbReference type="InterPro" id="IPR051906">
    <property type="entry name" value="TolC-like"/>
</dbReference>
<evidence type="ECO:0000256" key="4">
    <source>
        <dbReference type="ARBA" id="ARBA00022452"/>
    </source>
</evidence>
<dbReference type="PANTHER" id="PTHR30026">
    <property type="entry name" value="OUTER MEMBRANE PROTEIN TOLC"/>
    <property type="match status" value="1"/>
</dbReference>
<evidence type="ECO:0000256" key="5">
    <source>
        <dbReference type="ARBA" id="ARBA00022692"/>
    </source>
</evidence>
<keyword evidence="7" id="KW-0998">Cell outer membrane</keyword>
<dbReference type="InterPro" id="IPR003423">
    <property type="entry name" value="OMP_efflux"/>
</dbReference>
<keyword evidence="5" id="KW-0812">Transmembrane</keyword>
<dbReference type="EMBL" id="JABEVX010000004">
    <property type="protein sequence ID" value="NNT72169.1"/>
    <property type="molecule type" value="Genomic_DNA"/>
</dbReference>
<dbReference type="AlphaFoldDB" id="A0A7Y3VYY8"/>
<evidence type="ECO:0000256" key="6">
    <source>
        <dbReference type="ARBA" id="ARBA00023136"/>
    </source>
</evidence>
<evidence type="ECO:0000256" key="1">
    <source>
        <dbReference type="ARBA" id="ARBA00004442"/>
    </source>
</evidence>
<keyword evidence="8" id="KW-0175">Coiled coil</keyword>
<dbReference type="PANTHER" id="PTHR30026:SF20">
    <property type="entry name" value="OUTER MEMBRANE PROTEIN TOLC"/>
    <property type="match status" value="1"/>
</dbReference>
<dbReference type="SUPFAM" id="SSF56954">
    <property type="entry name" value="Outer membrane efflux proteins (OEP)"/>
    <property type="match status" value="1"/>
</dbReference>
<evidence type="ECO:0000256" key="7">
    <source>
        <dbReference type="ARBA" id="ARBA00023237"/>
    </source>
</evidence>
<reference evidence="9 10" key="1">
    <citation type="submission" date="2020-05" db="EMBL/GenBank/DDBJ databases">
        <title>Draft genome of Flavobacterium sp. IMCC34852.</title>
        <authorList>
            <person name="Song J."/>
            <person name="Cho J.-C."/>
        </authorList>
    </citation>
    <scope>NUCLEOTIDE SEQUENCE [LARGE SCALE GENOMIC DNA]</scope>
    <source>
        <strain evidence="9 10">IMCC34852</strain>
    </source>
</reference>
<keyword evidence="4" id="KW-1134">Transmembrane beta strand</keyword>
<evidence type="ECO:0000256" key="3">
    <source>
        <dbReference type="ARBA" id="ARBA00022448"/>
    </source>
</evidence>
<gene>
    <name evidence="9" type="ORF">HKT18_08095</name>
</gene>
<evidence type="ECO:0000256" key="2">
    <source>
        <dbReference type="ARBA" id="ARBA00007613"/>
    </source>
</evidence>
<name>A0A7Y3VYY8_9FLAO</name>
<dbReference type="GO" id="GO:0015288">
    <property type="term" value="F:porin activity"/>
    <property type="evidence" value="ECO:0007669"/>
    <property type="project" value="TreeGrafter"/>
</dbReference>
<dbReference type="Gene3D" id="1.20.1600.10">
    <property type="entry name" value="Outer membrane efflux proteins (OEP)"/>
    <property type="match status" value="1"/>
</dbReference>
<comment type="similarity">
    <text evidence="2">Belongs to the outer membrane factor (OMF) (TC 1.B.17) family.</text>
</comment>
<keyword evidence="10" id="KW-1185">Reference proteome</keyword>
<evidence type="ECO:0000256" key="8">
    <source>
        <dbReference type="SAM" id="Coils"/>
    </source>
</evidence>